<proteinExistence type="predicted"/>
<dbReference type="AlphaFoldDB" id="A0A8C0ZTB5"/>
<dbReference type="PROSITE" id="PS50835">
    <property type="entry name" value="IG_LIKE"/>
    <property type="match status" value="1"/>
</dbReference>
<keyword evidence="6" id="KW-1279">T cell receptor</keyword>
<keyword evidence="1 7" id="KW-0732">Signal</keyword>
<evidence type="ECO:0000256" key="3">
    <source>
        <dbReference type="ARBA" id="ARBA00023130"/>
    </source>
</evidence>
<evidence type="ECO:0000259" key="8">
    <source>
        <dbReference type="PROSITE" id="PS50835"/>
    </source>
</evidence>
<evidence type="ECO:0000256" key="1">
    <source>
        <dbReference type="ARBA" id="ARBA00022729"/>
    </source>
</evidence>
<dbReference type="InterPro" id="IPR036179">
    <property type="entry name" value="Ig-like_dom_sf"/>
</dbReference>
<dbReference type="SUPFAM" id="SSF48726">
    <property type="entry name" value="Immunoglobulin"/>
    <property type="match status" value="1"/>
</dbReference>
<keyword evidence="2" id="KW-0391">Immunity</keyword>
<keyword evidence="3" id="KW-1064">Adaptive immunity</keyword>
<feature type="domain" description="Ig-like" evidence="8">
    <location>
        <begin position="23"/>
        <end position="112"/>
    </location>
</feature>
<protein>
    <recommendedName>
        <fullName evidence="8">Ig-like domain-containing protein</fullName>
    </recommendedName>
</protein>
<dbReference type="PANTHER" id="PTHR19367:SF42">
    <property type="entry name" value="T CELL RECEPTOR ALPHA VARIABLE 18"/>
    <property type="match status" value="1"/>
</dbReference>
<keyword evidence="5" id="KW-0393">Immunoglobulin domain</keyword>
<organism evidence="9">
    <name type="scientific">Castor canadensis</name>
    <name type="common">American beaver</name>
    <dbReference type="NCBI Taxonomy" id="51338"/>
    <lineage>
        <taxon>Eukaryota</taxon>
        <taxon>Metazoa</taxon>
        <taxon>Chordata</taxon>
        <taxon>Craniata</taxon>
        <taxon>Vertebrata</taxon>
        <taxon>Euteleostomi</taxon>
        <taxon>Mammalia</taxon>
        <taxon>Eutheria</taxon>
        <taxon>Euarchontoglires</taxon>
        <taxon>Glires</taxon>
        <taxon>Rodentia</taxon>
        <taxon>Castorimorpha</taxon>
        <taxon>Castoridae</taxon>
        <taxon>Castor</taxon>
    </lineage>
</organism>
<dbReference type="InterPro" id="IPR013106">
    <property type="entry name" value="Ig_V-set"/>
</dbReference>
<reference evidence="9" key="1">
    <citation type="submission" date="2023-09" db="UniProtKB">
        <authorList>
            <consortium name="Ensembl"/>
        </authorList>
    </citation>
    <scope>IDENTIFICATION</scope>
</reference>
<accession>A0A8C0ZTB5</accession>
<dbReference type="Ensembl" id="ENSCCNT00000021885.1">
    <property type="protein sequence ID" value="ENSCCNP00000016819.1"/>
    <property type="gene ID" value="ENSCCNG00000017103.1"/>
</dbReference>
<feature type="signal peptide" evidence="7">
    <location>
        <begin position="1"/>
        <end position="22"/>
    </location>
</feature>
<dbReference type="Pfam" id="PF07686">
    <property type="entry name" value="V-set"/>
    <property type="match status" value="1"/>
</dbReference>
<keyword evidence="4" id="KW-0675">Receptor</keyword>
<dbReference type="GO" id="GO:0002250">
    <property type="term" value="P:adaptive immune response"/>
    <property type="evidence" value="ECO:0007669"/>
    <property type="project" value="UniProtKB-KW"/>
</dbReference>
<name>A0A8C0ZTB5_CASCN</name>
<dbReference type="InterPro" id="IPR007110">
    <property type="entry name" value="Ig-like_dom"/>
</dbReference>
<dbReference type="PANTHER" id="PTHR19367">
    <property type="entry name" value="T-CELL RECEPTOR ALPHA CHAIN V REGION"/>
    <property type="match status" value="1"/>
</dbReference>
<dbReference type="Gene3D" id="2.60.40.10">
    <property type="entry name" value="Immunoglobulins"/>
    <property type="match status" value="1"/>
</dbReference>
<sequence>INILSITCSVLVILLMFRRSSGDSVTQTEGPVTLTQGKPMFLNCTYQTTYSIPFTFWYVQYLNETPQLLLKISTESQRTENQGFQATLVKSNSSFHLQKSSLLLSDSAVYYCANLRRLRITLR</sequence>
<dbReference type="GO" id="GO:0042101">
    <property type="term" value="C:T cell receptor complex"/>
    <property type="evidence" value="ECO:0007669"/>
    <property type="project" value="UniProtKB-KW"/>
</dbReference>
<feature type="chain" id="PRO_5034811654" description="Ig-like domain-containing protein" evidence="7">
    <location>
        <begin position="23"/>
        <end position="123"/>
    </location>
</feature>
<dbReference type="InterPro" id="IPR051287">
    <property type="entry name" value="TCR_variable_region"/>
</dbReference>
<dbReference type="InterPro" id="IPR013783">
    <property type="entry name" value="Ig-like_fold"/>
</dbReference>
<evidence type="ECO:0000256" key="6">
    <source>
        <dbReference type="ARBA" id="ARBA00043266"/>
    </source>
</evidence>
<evidence type="ECO:0000256" key="4">
    <source>
        <dbReference type="ARBA" id="ARBA00023170"/>
    </source>
</evidence>
<evidence type="ECO:0000313" key="9">
    <source>
        <dbReference type="Ensembl" id="ENSCCNP00000016819.1"/>
    </source>
</evidence>
<evidence type="ECO:0000256" key="5">
    <source>
        <dbReference type="ARBA" id="ARBA00023319"/>
    </source>
</evidence>
<evidence type="ECO:0000256" key="7">
    <source>
        <dbReference type="SAM" id="SignalP"/>
    </source>
</evidence>
<evidence type="ECO:0000256" key="2">
    <source>
        <dbReference type="ARBA" id="ARBA00022859"/>
    </source>
</evidence>